<reference evidence="6" key="2">
    <citation type="submission" date="2023-12" db="EMBL/GenBank/DDBJ databases">
        <authorList>
            <person name="Sun Q."/>
            <person name="Inoue M."/>
        </authorList>
    </citation>
    <scope>NUCLEOTIDE SEQUENCE</scope>
    <source>
        <strain evidence="6">JCM 17590</strain>
    </source>
</reference>
<dbReference type="SUPFAM" id="SSF46785">
    <property type="entry name" value="Winged helix' DNA-binding domain"/>
    <property type="match status" value="1"/>
</dbReference>
<dbReference type="CDD" id="cd00090">
    <property type="entry name" value="HTH_ARSR"/>
    <property type="match status" value="1"/>
</dbReference>
<evidence type="ECO:0000259" key="5">
    <source>
        <dbReference type="PROSITE" id="PS50931"/>
    </source>
</evidence>
<dbReference type="InterPro" id="IPR000847">
    <property type="entry name" value="LysR_HTH_N"/>
</dbReference>
<evidence type="ECO:0000256" key="3">
    <source>
        <dbReference type="ARBA" id="ARBA00023125"/>
    </source>
</evidence>
<proteinExistence type="inferred from homology"/>
<organism evidence="6 7">
    <name type="scientific">Gryllotalpicola daejeonensis</name>
    <dbReference type="NCBI Taxonomy" id="993087"/>
    <lineage>
        <taxon>Bacteria</taxon>
        <taxon>Bacillati</taxon>
        <taxon>Actinomycetota</taxon>
        <taxon>Actinomycetes</taxon>
        <taxon>Micrococcales</taxon>
        <taxon>Microbacteriaceae</taxon>
        <taxon>Gryllotalpicola</taxon>
    </lineage>
</organism>
<evidence type="ECO:0000256" key="1">
    <source>
        <dbReference type="ARBA" id="ARBA00009437"/>
    </source>
</evidence>
<keyword evidence="2" id="KW-0805">Transcription regulation</keyword>
<sequence length="282" mass="30711">MFDPVLLRSFLAVAETGSFTRAAQRLQLSQPTVSQHVRRLETQAGRILVDRDTRQVRLTDNGDAMAGFARGILAAHASAESYFSGKAMRGRLRFGAADDFTMTQLPRILRDFRALHPQLNLELTVGQSGSLHRRLSSGQLDLIFIKQAPGLGEGTRVSTDQMVWMGLDGIQLAPDEPVPLVSYQEQSMSRRMAIDALEGAGRTWRITCNTREVNGVLSAVRAGLGVAVFPRTLIPGDLVKVSNRLALPEVGDVDFTLISNPHSAAEPVEALSSAIMGRTLVH</sequence>
<evidence type="ECO:0000256" key="2">
    <source>
        <dbReference type="ARBA" id="ARBA00023015"/>
    </source>
</evidence>
<dbReference type="Gene3D" id="3.40.190.10">
    <property type="entry name" value="Periplasmic binding protein-like II"/>
    <property type="match status" value="2"/>
</dbReference>
<feature type="domain" description="HTH lysR-type" evidence="5">
    <location>
        <begin position="2"/>
        <end position="59"/>
    </location>
</feature>
<protein>
    <submittedName>
        <fullName evidence="6">LysR substrate-binding domain-containing protein</fullName>
    </submittedName>
</protein>
<dbReference type="SUPFAM" id="SSF53850">
    <property type="entry name" value="Periplasmic binding protein-like II"/>
    <property type="match status" value="1"/>
</dbReference>
<dbReference type="Pfam" id="PF00126">
    <property type="entry name" value="HTH_1"/>
    <property type="match status" value="1"/>
</dbReference>
<dbReference type="RefSeq" id="WP_344792354.1">
    <property type="nucleotide sequence ID" value="NZ_BAABBV010000002.1"/>
</dbReference>
<evidence type="ECO:0000256" key="4">
    <source>
        <dbReference type="ARBA" id="ARBA00023163"/>
    </source>
</evidence>
<evidence type="ECO:0000313" key="6">
    <source>
        <dbReference type="EMBL" id="GAA4164573.1"/>
    </source>
</evidence>
<name>A0ABP7ZMI8_9MICO</name>
<dbReference type="InterPro" id="IPR036388">
    <property type="entry name" value="WH-like_DNA-bd_sf"/>
</dbReference>
<dbReference type="PANTHER" id="PTHR30579">
    <property type="entry name" value="TRANSCRIPTIONAL REGULATOR"/>
    <property type="match status" value="1"/>
</dbReference>
<dbReference type="InterPro" id="IPR050176">
    <property type="entry name" value="LTTR"/>
</dbReference>
<dbReference type="Gene3D" id="1.10.10.10">
    <property type="entry name" value="Winged helix-like DNA-binding domain superfamily/Winged helix DNA-binding domain"/>
    <property type="match status" value="1"/>
</dbReference>
<dbReference type="InterPro" id="IPR005119">
    <property type="entry name" value="LysR_subst-bd"/>
</dbReference>
<dbReference type="InterPro" id="IPR036390">
    <property type="entry name" value="WH_DNA-bd_sf"/>
</dbReference>
<dbReference type="PROSITE" id="PS50931">
    <property type="entry name" value="HTH_LYSR"/>
    <property type="match status" value="1"/>
</dbReference>
<dbReference type="Pfam" id="PF03466">
    <property type="entry name" value="LysR_substrate"/>
    <property type="match status" value="1"/>
</dbReference>
<dbReference type="PRINTS" id="PR00039">
    <property type="entry name" value="HTHLYSR"/>
</dbReference>
<dbReference type="Proteomes" id="UP001415169">
    <property type="component" value="Unassembled WGS sequence"/>
</dbReference>
<comment type="similarity">
    <text evidence="1">Belongs to the LysR transcriptional regulatory family.</text>
</comment>
<dbReference type="EMBL" id="BAABBV010000002">
    <property type="protein sequence ID" value="GAA4164573.1"/>
    <property type="molecule type" value="Genomic_DNA"/>
</dbReference>
<keyword evidence="3" id="KW-0238">DNA-binding</keyword>
<accession>A0ABP7ZMI8</accession>
<gene>
    <name evidence="6" type="ORF">GCM10022286_26490</name>
</gene>
<keyword evidence="4" id="KW-0804">Transcription</keyword>
<evidence type="ECO:0000313" key="7">
    <source>
        <dbReference type="Proteomes" id="UP001415169"/>
    </source>
</evidence>
<comment type="caution">
    <text evidence="6">The sequence shown here is derived from an EMBL/GenBank/DDBJ whole genome shotgun (WGS) entry which is preliminary data.</text>
</comment>
<dbReference type="InterPro" id="IPR011991">
    <property type="entry name" value="ArsR-like_HTH"/>
</dbReference>
<reference evidence="6" key="1">
    <citation type="journal article" date="2014" name="Int. J. Syst. Evol. Microbiol.">
        <title>Complete genome of a new Firmicutes species belonging to the dominant human colonic microbiota ('Ruminococcus bicirculans') reveals two chromosomes and a selective capacity to utilize plant glucans.</title>
        <authorList>
            <consortium name="NISC Comparative Sequencing Program"/>
            <person name="Wegmann U."/>
            <person name="Louis P."/>
            <person name="Goesmann A."/>
            <person name="Henrissat B."/>
            <person name="Duncan S.H."/>
            <person name="Flint H.J."/>
        </authorList>
    </citation>
    <scope>NUCLEOTIDE SEQUENCE</scope>
    <source>
        <strain evidence="6">JCM 17590</strain>
    </source>
</reference>
<keyword evidence="7" id="KW-1185">Reference proteome</keyword>
<dbReference type="PANTHER" id="PTHR30579:SF7">
    <property type="entry name" value="HTH-TYPE TRANSCRIPTIONAL REGULATOR LRHA-RELATED"/>
    <property type="match status" value="1"/>
</dbReference>